<dbReference type="InterPro" id="IPR029069">
    <property type="entry name" value="HotDog_dom_sf"/>
</dbReference>
<sequence length="123" mass="13362">MSIIDREVTLRVSPMAADLNINGNIFGGWVLSQMDIAGGIEAAAVAKGPVATVAIESMQFISPINLGEVVSLYTKTIKKGKTSMVIKIDVYATSWHDHSEPRKVTEANFIFVAVDENGQKRQL</sequence>
<feature type="domain" description="HotDog ACOT-type" evidence="4">
    <location>
        <begin position="4"/>
        <end position="117"/>
    </location>
</feature>
<accession>A0AA52EEN8</accession>
<gene>
    <name evidence="5" type="ORF">QGN29_09010</name>
</gene>
<organism evidence="5 6">
    <name type="scientific">Temperatibacter marinus</name>
    <dbReference type="NCBI Taxonomy" id="1456591"/>
    <lineage>
        <taxon>Bacteria</taxon>
        <taxon>Pseudomonadati</taxon>
        <taxon>Pseudomonadota</taxon>
        <taxon>Alphaproteobacteria</taxon>
        <taxon>Kordiimonadales</taxon>
        <taxon>Temperatibacteraceae</taxon>
        <taxon>Temperatibacter</taxon>
    </lineage>
</organism>
<dbReference type="GO" id="GO:0009062">
    <property type="term" value="P:fatty acid catabolic process"/>
    <property type="evidence" value="ECO:0007669"/>
    <property type="project" value="TreeGrafter"/>
</dbReference>
<dbReference type="SUPFAM" id="SSF54637">
    <property type="entry name" value="Thioesterase/thiol ester dehydrase-isomerase"/>
    <property type="match status" value="1"/>
</dbReference>
<dbReference type="RefSeq" id="WP_310797527.1">
    <property type="nucleotide sequence ID" value="NZ_CP123872.1"/>
</dbReference>
<evidence type="ECO:0000259" key="4">
    <source>
        <dbReference type="PROSITE" id="PS51770"/>
    </source>
</evidence>
<dbReference type="CDD" id="cd03442">
    <property type="entry name" value="BFIT_BACH"/>
    <property type="match status" value="1"/>
</dbReference>
<dbReference type="PROSITE" id="PS51770">
    <property type="entry name" value="HOTDOG_ACOT"/>
    <property type="match status" value="1"/>
</dbReference>
<dbReference type="Gene3D" id="3.10.129.10">
    <property type="entry name" value="Hotdog Thioesterase"/>
    <property type="match status" value="1"/>
</dbReference>
<protein>
    <submittedName>
        <fullName evidence="5">Acyl-CoA thioesterase</fullName>
        <ecNumber evidence="5">3.1.2.20</ecNumber>
    </submittedName>
</protein>
<evidence type="ECO:0000256" key="1">
    <source>
        <dbReference type="ARBA" id="ARBA00010458"/>
    </source>
</evidence>
<proteinExistence type="inferred from homology"/>
<dbReference type="KEGG" id="tmk:QGN29_09010"/>
<dbReference type="InterPro" id="IPR040170">
    <property type="entry name" value="Cytosol_ACT"/>
</dbReference>
<name>A0AA52EEN8_9PROT</name>
<keyword evidence="2 3" id="KW-0378">Hydrolase</keyword>
<dbReference type="EC" id="3.1.2.20" evidence="5"/>
<dbReference type="GO" id="GO:0052816">
    <property type="term" value="F:long-chain fatty acyl-CoA hydrolase activity"/>
    <property type="evidence" value="ECO:0007669"/>
    <property type="project" value="TreeGrafter"/>
</dbReference>
<keyword evidence="6" id="KW-1185">Reference proteome</keyword>
<dbReference type="InterPro" id="IPR033120">
    <property type="entry name" value="HOTDOG_ACOT"/>
</dbReference>
<dbReference type="InterPro" id="IPR006683">
    <property type="entry name" value="Thioestr_dom"/>
</dbReference>
<evidence type="ECO:0000313" key="6">
    <source>
        <dbReference type="Proteomes" id="UP001268683"/>
    </source>
</evidence>
<evidence type="ECO:0000256" key="3">
    <source>
        <dbReference type="PROSITE-ProRule" id="PRU01106"/>
    </source>
</evidence>
<evidence type="ECO:0000313" key="5">
    <source>
        <dbReference type="EMBL" id="WND01698.1"/>
    </source>
</evidence>
<dbReference type="AlphaFoldDB" id="A0AA52EEN8"/>
<dbReference type="GO" id="GO:0005829">
    <property type="term" value="C:cytosol"/>
    <property type="evidence" value="ECO:0007669"/>
    <property type="project" value="TreeGrafter"/>
</dbReference>
<dbReference type="GO" id="GO:0006637">
    <property type="term" value="P:acyl-CoA metabolic process"/>
    <property type="evidence" value="ECO:0007669"/>
    <property type="project" value="TreeGrafter"/>
</dbReference>
<reference evidence="5" key="1">
    <citation type="submission" date="2023-04" db="EMBL/GenBank/DDBJ databases">
        <title>Complete genome sequence of Temperatibacter marinus.</title>
        <authorList>
            <person name="Rong J.-C."/>
            <person name="Yi M.-L."/>
            <person name="Zhao Q."/>
        </authorList>
    </citation>
    <scope>NUCLEOTIDE SEQUENCE</scope>
    <source>
        <strain evidence="5">NBRC 110045</strain>
    </source>
</reference>
<comment type="similarity">
    <text evidence="1">Belongs to the acyl coenzyme A hydrolase family.</text>
</comment>
<dbReference type="PANTHER" id="PTHR11049">
    <property type="entry name" value="ACYL COENZYME A THIOESTER HYDROLASE"/>
    <property type="match status" value="1"/>
</dbReference>
<dbReference type="Pfam" id="PF03061">
    <property type="entry name" value="4HBT"/>
    <property type="match status" value="1"/>
</dbReference>
<dbReference type="Proteomes" id="UP001268683">
    <property type="component" value="Chromosome"/>
</dbReference>
<evidence type="ECO:0000256" key="2">
    <source>
        <dbReference type="ARBA" id="ARBA00022801"/>
    </source>
</evidence>
<dbReference type="PANTHER" id="PTHR11049:SF5">
    <property type="entry name" value="ACYL-COA THIOESTER HYDROLASE YCIA"/>
    <property type="match status" value="1"/>
</dbReference>
<dbReference type="EMBL" id="CP123872">
    <property type="protein sequence ID" value="WND01698.1"/>
    <property type="molecule type" value="Genomic_DNA"/>
</dbReference>